<gene>
    <name evidence="3" type="ORF">NHP190012_08140</name>
</gene>
<organism evidence="3 4">
    <name type="scientific">Helicobacter gastrofelis</name>
    <dbReference type="NCBI Taxonomy" id="2849642"/>
    <lineage>
        <taxon>Bacteria</taxon>
        <taxon>Pseudomonadati</taxon>
        <taxon>Campylobacterota</taxon>
        <taxon>Epsilonproteobacteria</taxon>
        <taxon>Campylobacterales</taxon>
        <taxon>Helicobacteraceae</taxon>
        <taxon>Helicobacter</taxon>
    </lineage>
</organism>
<accession>A0ABN6I6I3</accession>
<dbReference type="Pfam" id="PF02894">
    <property type="entry name" value="GFO_IDH_MocA_C"/>
    <property type="match status" value="1"/>
</dbReference>
<reference evidence="3 4" key="1">
    <citation type="submission" date="2021-07" db="EMBL/GenBank/DDBJ databases">
        <title>Novel Helicobacter sp. Isolated from a cat.</title>
        <authorList>
            <person name="Rimbara E."/>
            <person name="Suzuki M."/>
        </authorList>
    </citation>
    <scope>NUCLEOTIDE SEQUENCE [LARGE SCALE GENOMIC DNA]</scope>
    <source>
        <strain evidence="4">NHP19-012</strain>
    </source>
</reference>
<dbReference type="InterPro" id="IPR004104">
    <property type="entry name" value="Gfo/Idh/MocA-like_OxRdtase_C"/>
</dbReference>
<sequence length="319" mass="36369">MLFGIIGVGGFIAPKHLKAIYETGHILDCATDVHDSVGVLDRYYLDCEFFTSLEDLHQYLQDCKVAGKFLDFMVICTPNYLHFEHIEFALNHGINVICEKPLVLDPSELDEIRNLETKYNKRVFNIMQLRLHPNVIDLKKSVQATLVDDPDKIYNISLTYLILRGKWYFNSWKGDEERSGGLALNLCIHFLDILLDIFGEVVDFAVHVHEHDCIGGVLNLKHAHVSWFLSINPAKLGLHRDNSYRALVLEGQEISFGHGLEKENLYIKSYQEIISGNRLGLEDVRPALELADDIRHANLANSDEECHPLCHKAACNHHN</sequence>
<dbReference type="RefSeq" id="WP_221271040.1">
    <property type="nucleotide sequence ID" value="NZ_AP024819.1"/>
</dbReference>
<dbReference type="Gene3D" id="3.40.50.720">
    <property type="entry name" value="NAD(P)-binding Rossmann-like Domain"/>
    <property type="match status" value="1"/>
</dbReference>
<dbReference type="PANTHER" id="PTHR43249">
    <property type="entry name" value="UDP-N-ACETYL-2-AMINO-2-DEOXY-D-GLUCURONATE OXIDASE"/>
    <property type="match status" value="1"/>
</dbReference>
<evidence type="ECO:0000259" key="2">
    <source>
        <dbReference type="Pfam" id="PF02894"/>
    </source>
</evidence>
<dbReference type="Gene3D" id="3.30.360.10">
    <property type="entry name" value="Dihydrodipicolinate Reductase, domain 2"/>
    <property type="match status" value="1"/>
</dbReference>
<dbReference type="Pfam" id="PF01408">
    <property type="entry name" value="GFO_IDH_MocA"/>
    <property type="match status" value="1"/>
</dbReference>
<name>A0ABN6I6I3_9HELI</name>
<keyword evidence="4" id="KW-1185">Reference proteome</keyword>
<feature type="domain" description="Gfo/Idh/MocA-like oxidoreductase N-terminal" evidence="1">
    <location>
        <begin position="3"/>
        <end position="124"/>
    </location>
</feature>
<dbReference type="InterPro" id="IPR000683">
    <property type="entry name" value="Gfo/Idh/MocA-like_OxRdtase_N"/>
</dbReference>
<proteinExistence type="predicted"/>
<protein>
    <submittedName>
        <fullName evidence="3">Gfo/Idh/MocA family oxidoreductase</fullName>
    </submittedName>
</protein>
<dbReference type="SUPFAM" id="SSF51735">
    <property type="entry name" value="NAD(P)-binding Rossmann-fold domains"/>
    <property type="match status" value="1"/>
</dbReference>
<dbReference type="PANTHER" id="PTHR43249:SF1">
    <property type="entry name" value="D-GLUCOSIDE 3-DEHYDROGENASE"/>
    <property type="match status" value="1"/>
</dbReference>
<dbReference type="Proteomes" id="UP000826146">
    <property type="component" value="Chromosome"/>
</dbReference>
<evidence type="ECO:0000259" key="1">
    <source>
        <dbReference type="Pfam" id="PF01408"/>
    </source>
</evidence>
<evidence type="ECO:0000313" key="3">
    <source>
        <dbReference type="EMBL" id="BCZ19172.1"/>
    </source>
</evidence>
<evidence type="ECO:0000313" key="4">
    <source>
        <dbReference type="Proteomes" id="UP000826146"/>
    </source>
</evidence>
<feature type="domain" description="Gfo/Idh/MocA-like oxidoreductase C-terminal" evidence="2">
    <location>
        <begin position="157"/>
        <end position="228"/>
    </location>
</feature>
<dbReference type="InterPro" id="IPR052515">
    <property type="entry name" value="Gfo/Idh/MocA_Oxidoreductase"/>
</dbReference>
<dbReference type="InterPro" id="IPR036291">
    <property type="entry name" value="NAD(P)-bd_dom_sf"/>
</dbReference>
<dbReference type="EMBL" id="AP024819">
    <property type="protein sequence ID" value="BCZ19172.1"/>
    <property type="molecule type" value="Genomic_DNA"/>
</dbReference>